<dbReference type="GO" id="GO:0006281">
    <property type="term" value="P:DNA repair"/>
    <property type="evidence" value="ECO:0007669"/>
    <property type="project" value="UniProtKB-UniRule"/>
</dbReference>
<keyword evidence="8" id="KW-0378">Hydrolase</keyword>
<evidence type="ECO:0000256" key="6">
    <source>
        <dbReference type="HAMAP-Rule" id="MF_00031"/>
    </source>
</evidence>
<protein>
    <recommendedName>
        <fullName evidence="6">Holliday junction branch migration complex subunit RuvA</fullName>
    </recommendedName>
</protein>
<dbReference type="eggNOG" id="COG0632">
    <property type="taxonomic scope" value="Bacteria"/>
</dbReference>
<dbReference type="InterPro" id="IPR036267">
    <property type="entry name" value="RuvA_C_sf"/>
</dbReference>
<evidence type="ECO:0000256" key="2">
    <source>
        <dbReference type="ARBA" id="ARBA00022763"/>
    </source>
</evidence>
<dbReference type="GO" id="GO:0016787">
    <property type="term" value="F:hydrolase activity"/>
    <property type="evidence" value="ECO:0007669"/>
    <property type="project" value="UniProtKB-KW"/>
</dbReference>
<accession>E0NMS8</accession>
<evidence type="ECO:0000256" key="4">
    <source>
        <dbReference type="ARBA" id="ARBA00023172"/>
    </source>
</evidence>
<organism evidence="8 9">
    <name type="scientific">Peptoniphilus duerdenii ATCC BAA-1640</name>
    <dbReference type="NCBI Taxonomy" id="862517"/>
    <lineage>
        <taxon>Bacteria</taxon>
        <taxon>Bacillati</taxon>
        <taxon>Bacillota</taxon>
        <taxon>Tissierellia</taxon>
        <taxon>Tissierellales</taxon>
        <taxon>Peptoniphilaceae</taxon>
        <taxon>Peptoniphilus</taxon>
    </lineage>
</organism>
<dbReference type="SMART" id="SM00278">
    <property type="entry name" value="HhH1"/>
    <property type="match status" value="2"/>
</dbReference>
<keyword evidence="5 6" id="KW-0234">DNA repair</keyword>
<dbReference type="GO" id="GO:0005524">
    <property type="term" value="F:ATP binding"/>
    <property type="evidence" value="ECO:0007669"/>
    <property type="project" value="InterPro"/>
</dbReference>
<keyword evidence="8" id="KW-0547">Nucleotide-binding</keyword>
<feature type="region of interest" description="Domain III" evidence="6">
    <location>
        <begin position="151"/>
        <end position="193"/>
    </location>
</feature>
<keyword evidence="4 6" id="KW-0233">DNA recombination</keyword>
<dbReference type="SUPFAM" id="SSF46929">
    <property type="entry name" value="DNA helicase RuvA subunit, C-terminal domain"/>
    <property type="match status" value="1"/>
</dbReference>
<dbReference type="GO" id="GO:0006310">
    <property type="term" value="P:DNA recombination"/>
    <property type="evidence" value="ECO:0007669"/>
    <property type="project" value="UniProtKB-UniRule"/>
</dbReference>
<gene>
    <name evidence="6 8" type="primary">ruvA</name>
    <name evidence="8" type="ORF">HMPREF9225_1467</name>
</gene>
<dbReference type="AlphaFoldDB" id="E0NMS8"/>
<dbReference type="OrthoDB" id="5293449at2"/>
<dbReference type="HOGENOM" id="CLU_087936_3_0_9"/>
<dbReference type="GO" id="GO:0009379">
    <property type="term" value="C:Holliday junction helicase complex"/>
    <property type="evidence" value="ECO:0007669"/>
    <property type="project" value="InterPro"/>
</dbReference>
<sequence length="193" mass="21257">MIDIVKGIAILKEENSVTIMVGGIGLLINVSSRENKEIRLNEEITLFTKMVVREDDISIYGFISKRERSIFSLLTMVSGIGPKVAMGIMGMYGEEELRKYILSSDVKSLTKAPGVGKKTAERIILELKDRIVKIFGDFIPDVKESVPLENDDAIEALVGLGFSAIEVKNALMNVDPSLSVDDKIKIALKNIGR</sequence>
<dbReference type="InterPro" id="IPR013849">
    <property type="entry name" value="DNA_helicase_Holl-junc_RuvA_I"/>
</dbReference>
<keyword evidence="8" id="KW-0347">Helicase</keyword>
<dbReference type="CDD" id="cd14332">
    <property type="entry name" value="UBA_RuvA_C"/>
    <property type="match status" value="1"/>
</dbReference>
<dbReference type="GO" id="GO:0048476">
    <property type="term" value="C:Holliday junction resolvase complex"/>
    <property type="evidence" value="ECO:0007669"/>
    <property type="project" value="UniProtKB-UniRule"/>
</dbReference>
<dbReference type="HAMAP" id="MF_00031">
    <property type="entry name" value="DNA_HJ_migration_RuvA"/>
    <property type="match status" value="1"/>
</dbReference>
<dbReference type="InterPro" id="IPR010994">
    <property type="entry name" value="RuvA_2-like"/>
</dbReference>
<dbReference type="RefSeq" id="WP_008902257.1">
    <property type="nucleotide sequence ID" value="NZ_GL397071.1"/>
</dbReference>
<dbReference type="GO" id="GO:0009378">
    <property type="term" value="F:four-way junction helicase activity"/>
    <property type="evidence" value="ECO:0007669"/>
    <property type="project" value="InterPro"/>
</dbReference>
<feature type="domain" description="Helix-hairpin-helix DNA-binding motif class 1" evidence="7">
    <location>
        <begin position="72"/>
        <end position="91"/>
    </location>
</feature>
<feature type="domain" description="Helix-hairpin-helix DNA-binding motif class 1" evidence="7">
    <location>
        <begin position="107"/>
        <end position="126"/>
    </location>
</feature>
<evidence type="ECO:0000313" key="8">
    <source>
        <dbReference type="EMBL" id="EFM24896.1"/>
    </source>
</evidence>
<evidence type="ECO:0000256" key="5">
    <source>
        <dbReference type="ARBA" id="ARBA00023204"/>
    </source>
</evidence>
<dbReference type="InterPro" id="IPR000085">
    <property type="entry name" value="RuvA"/>
</dbReference>
<dbReference type="Proteomes" id="UP000003280">
    <property type="component" value="Unassembled WGS sequence"/>
</dbReference>
<dbReference type="NCBIfam" id="TIGR00084">
    <property type="entry name" value="ruvA"/>
    <property type="match status" value="1"/>
</dbReference>
<evidence type="ECO:0000256" key="3">
    <source>
        <dbReference type="ARBA" id="ARBA00023125"/>
    </source>
</evidence>
<comment type="function">
    <text evidence="6">The RuvA-RuvB-RuvC complex processes Holliday junction (HJ) DNA during genetic recombination and DNA repair, while the RuvA-RuvB complex plays an important role in the rescue of blocked DNA replication forks via replication fork reversal (RFR). RuvA specifically binds to HJ cruciform DNA, conferring on it an open structure. The RuvB hexamer acts as an ATP-dependent pump, pulling dsDNA into and through the RuvAB complex. HJ branch migration allows RuvC to scan DNA until it finds its consensus sequence, where it cleaves and resolves the cruciform DNA.</text>
</comment>
<proteinExistence type="inferred from homology"/>
<keyword evidence="3 6" id="KW-0238">DNA-binding</keyword>
<keyword evidence="8" id="KW-0067">ATP-binding</keyword>
<comment type="caution">
    <text evidence="8">The sequence shown here is derived from an EMBL/GenBank/DDBJ whole genome shotgun (WGS) entry which is preliminary data.</text>
</comment>
<dbReference type="Gene3D" id="2.40.50.140">
    <property type="entry name" value="Nucleic acid-binding proteins"/>
    <property type="match status" value="1"/>
</dbReference>
<dbReference type="GO" id="GO:0005737">
    <property type="term" value="C:cytoplasm"/>
    <property type="evidence" value="ECO:0007669"/>
    <property type="project" value="UniProtKB-SubCell"/>
</dbReference>
<dbReference type="Pfam" id="PF07499">
    <property type="entry name" value="RuvA_C"/>
    <property type="match status" value="1"/>
</dbReference>
<dbReference type="EMBL" id="AEEH01000047">
    <property type="protein sequence ID" value="EFM24896.1"/>
    <property type="molecule type" value="Genomic_DNA"/>
</dbReference>
<evidence type="ECO:0000259" key="7">
    <source>
        <dbReference type="SMART" id="SM00278"/>
    </source>
</evidence>
<dbReference type="Gene3D" id="1.10.150.20">
    <property type="entry name" value="5' to 3' exonuclease, C-terminal subdomain"/>
    <property type="match status" value="1"/>
</dbReference>
<comment type="domain">
    <text evidence="6">Has three domains with a flexible linker between the domains II and III and assumes an 'L' shape. Domain III is highly mobile and contacts RuvB.</text>
</comment>
<evidence type="ECO:0000256" key="1">
    <source>
        <dbReference type="ARBA" id="ARBA00022490"/>
    </source>
</evidence>
<dbReference type="STRING" id="862517.HMPREF9225_1467"/>
<keyword evidence="2 6" id="KW-0227">DNA damage</keyword>
<dbReference type="Gene3D" id="1.10.8.10">
    <property type="entry name" value="DNA helicase RuvA subunit, C-terminal domain"/>
    <property type="match status" value="1"/>
</dbReference>
<dbReference type="SUPFAM" id="SSF47781">
    <property type="entry name" value="RuvA domain 2-like"/>
    <property type="match status" value="1"/>
</dbReference>
<dbReference type="InterPro" id="IPR011114">
    <property type="entry name" value="RuvA_C"/>
</dbReference>
<dbReference type="GO" id="GO:0000400">
    <property type="term" value="F:four-way junction DNA binding"/>
    <property type="evidence" value="ECO:0007669"/>
    <property type="project" value="UniProtKB-UniRule"/>
</dbReference>
<dbReference type="SUPFAM" id="SSF50249">
    <property type="entry name" value="Nucleic acid-binding proteins"/>
    <property type="match status" value="1"/>
</dbReference>
<comment type="similarity">
    <text evidence="6">Belongs to the RuvA family.</text>
</comment>
<name>E0NMS8_9FIRM</name>
<dbReference type="Pfam" id="PF01330">
    <property type="entry name" value="RuvA_N"/>
    <property type="match status" value="1"/>
</dbReference>
<reference evidence="8 9" key="1">
    <citation type="submission" date="2010-07" db="EMBL/GenBank/DDBJ databases">
        <authorList>
            <person name="Muzny D."/>
            <person name="Qin X."/>
            <person name="Deng J."/>
            <person name="Jiang H."/>
            <person name="Liu Y."/>
            <person name="Qu J."/>
            <person name="Song X.-Z."/>
            <person name="Zhang L."/>
            <person name="Thornton R."/>
            <person name="Coyle M."/>
            <person name="Francisco L."/>
            <person name="Jackson L."/>
            <person name="Javaid M."/>
            <person name="Korchina V."/>
            <person name="Kovar C."/>
            <person name="Mata R."/>
            <person name="Mathew T."/>
            <person name="Ngo R."/>
            <person name="Nguyen L."/>
            <person name="Nguyen N."/>
            <person name="Okwuonu G."/>
            <person name="Ongeri F."/>
            <person name="Pham C."/>
            <person name="Simmons D."/>
            <person name="Wilczek-Boney K."/>
            <person name="Hale W."/>
            <person name="Jakkamsetti A."/>
            <person name="Pham P."/>
            <person name="Ruth R."/>
            <person name="San Lucas F."/>
            <person name="Warren J."/>
            <person name="Zhang J."/>
            <person name="Zhao Z."/>
            <person name="Zhou C."/>
            <person name="Zhu D."/>
            <person name="Lee S."/>
            <person name="Bess C."/>
            <person name="Blankenburg K."/>
            <person name="Forbes L."/>
            <person name="Fu Q."/>
            <person name="Gubbala S."/>
            <person name="Hirani K."/>
            <person name="Jayaseelan J.C."/>
            <person name="Lara F."/>
            <person name="Munidasa M."/>
            <person name="Palculict T."/>
            <person name="Patil S."/>
            <person name="Pu L.-L."/>
            <person name="Saada N."/>
            <person name="Tang L."/>
            <person name="Weissenberger G."/>
            <person name="Zhu Y."/>
            <person name="Hemphill L."/>
            <person name="Shang Y."/>
            <person name="Youmans B."/>
            <person name="Ayvaz T."/>
            <person name="Ross M."/>
            <person name="Santibanez J."/>
            <person name="Aqrawi P."/>
            <person name="Gross S."/>
            <person name="Joshi V."/>
            <person name="Fowler G."/>
            <person name="Nazareth L."/>
            <person name="Reid J."/>
            <person name="Worley K."/>
            <person name="Petrosino J."/>
            <person name="Highlander S."/>
            <person name="Gibbs R."/>
        </authorList>
    </citation>
    <scope>NUCLEOTIDE SEQUENCE [LARGE SCALE GENOMIC DNA]</scope>
    <source>
        <strain evidence="8 9">ATCC BAA-1640</strain>
    </source>
</reference>
<keyword evidence="1 6" id="KW-0963">Cytoplasm</keyword>
<comment type="subcellular location">
    <subcellularLocation>
        <location evidence="6">Cytoplasm</location>
    </subcellularLocation>
</comment>
<comment type="caution">
    <text evidence="6">Lacks conserved residue(s) required for the propagation of feature annotation.</text>
</comment>
<dbReference type="InterPro" id="IPR012340">
    <property type="entry name" value="NA-bd_OB-fold"/>
</dbReference>
<evidence type="ECO:0000313" key="9">
    <source>
        <dbReference type="Proteomes" id="UP000003280"/>
    </source>
</evidence>
<dbReference type="InterPro" id="IPR003583">
    <property type="entry name" value="Hlx-hairpin-Hlx_DNA-bd_motif"/>
</dbReference>
<dbReference type="Pfam" id="PF14520">
    <property type="entry name" value="HHH_5"/>
    <property type="match status" value="1"/>
</dbReference>
<comment type="subunit">
    <text evidence="6">Homotetramer. Forms an RuvA(8)-RuvB(12)-Holliday junction (HJ) complex. HJ DNA is sandwiched between 2 RuvA tetramers; dsDNA enters through RuvA and exits via RuvB. An RuvB hexamer assembles on each DNA strand where it exits the tetramer. Each RuvB hexamer is contacted by two RuvA subunits (via domain III) on 2 adjacent RuvB subunits; this complex drives branch migration. In the full resolvosome a probable DNA-RuvA(4)-RuvB(12)-RuvC(2) complex forms which resolves the HJ.</text>
</comment>
<keyword evidence="9" id="KW-1185">Reference proteome</keyword>